<keyword evidence="2" id="KW-0805">Transcription regulation</keyword>
<dbReference type="OrthoDB" id="9067838at2"/>
<dbReference type="EMBL" id="AKKL01000032">
    <property type="protein sequence ID" value="EKT60804.1"/>
    <property type="molecule type" value="Genomic_DNA"/>
</dbReference>
<dbReference type="STRING" id="1141662.OOA_12238"/>
<organism evidence="7 8">
    <name type="scientific">Providencia burhodogranariea DSM 19968</name>
    <dbReference type="NCBI Taxonomy" id="1141662"/>
    <lineage>
        <taxon>Bacteria</taxon>
        <taxon>Pseudomonadati</taxon>
        <taxon>Pseudomonadota</taxon>
        <taxon>Gammaproteobacteria</taxon>
        <taxon>Enterobacterales</taxon>
        <taxon>Morganellaceae</taxon>
        <taxon>Providencia</taxon>
    </lineage>
</organism>
<evidence type="ECO:0000256" key="3">
    <source>
        <dbReference type="ARBA" id="ARBA00023125"/>
    </source>
</evidence>
<dbReference type="PANTHER" id="PTHR30346">
    <property type="entry name" value="TRANSCRIPTIONAL DUAL REGULATOR HCAR-RELATED"/>
    <property type="match status" value="1"/>
</dbReference>
<name>K8WJT1_9GAMM</name>
<dbReference type="SUPFAM" id="SSF46785">
    <property type="entry name" value="Winged helix' DNA-binding domain"/>
    <property type="match status" value="1"/>
</dbReference>
<protein>
    <submittedName>
        <fullName evidence="7">LysR family transcriptional regulator</fullName>
    </submittedName>
</protein>
<dbReference type="Pfam" id="PF03466">
    <property type="entry name" value="LysR_substrate"/>
    <property type="match status" value="1"/>
</dbReference>
<evidence type="ECO:0000256" key="2">
    <source>
        <dbReference type="ARBA" id="ARBA00023015"/>
    </source>
</evidence>
<proteinExistence type="inferred from homology"/>
<evidence type="ECO:0000256" key="4">
    <source>
        <dbReference type="ARBA" id="ARBA00023159"/>
    </source>
</evidence>
<dbReference type="HOGENOM" id="CLU_039613_6_4_6"/>
<evidence type="ECO:0000313" key="8">
    <source>
        <dbReference type="Proteomes" id="UP000009336"/>
    </source>
</evidence>
<dbReference type="InterPro" id="IPR000847">
    <property type="entry name" value="LysR_HTH_N"/>
</dbReference>
<dbReference type="PANTHER" id="PTHR30346:SF26">
    <property type="entry name" value="HYDROGEN PEROXIDE-INDUCIBLE GENES ACTIVATOR"/>
    <property type="match status" value="1"/>
</dbReference>
<dbReference type="eggNOG" id="COG0583">
    <property type="taxonomic scope" value="Bacteria"/>
</dbReference>
<dbReference type="Gene3D" id="1.10.10.10">
    <property type="entry name" value="Winged helix-like DNA-binding domain superfamily/Winged helix DNA-binding domain"/>
    <property type="match status" value="1"/>
</dbReference>
<dbReference type="PATRIC" id="fig|1141662.3.peg.2483"/>
<keyword evidence="5" id="KW-0804">Transcription</keyword>
<dbReference type="InterPro" id="IPR036388">
    <property type="entry name" value="WH-like_DNA-bd_sf"/>
</dbReference>
<dbReference type="RefSeq" id="WP_008912444.1">
    <property type="nucleotide sequence ID" value="NZ_KB233223.1"/>
</dbReference>
<evidence type="ECO:0000256" key="5">
    <source>
        <dbReference type="ARBA" id="ARBA00023163"/>
    </source>
</evidence>
<dbReference type="Pfam" id="PF00126">
    <property type="entry name" value="HTH_1"/>
    <property type="match status" value="1"/>
</dbReference>
<reference evidence="7 8" key="1">
    <citation type="journal article" date="2012" name="BMC Genomics">
        <title>Comparative genomics of bacteria in the genus Providencia isolated from wild Drosophila melanogaster.</title>
        <authorList>
            <person name="Galac M.R."/>
            <person name="Lazzaro B.P."/>
        </authorList>
    </citation>
    <scope>NUCLEOTIDE SEQUENCE [LARGE SCALE GENOMIC DNA]</scope>
    <source>
        <strain evidence="7 8">DSM 19968</strain>
    </source>
</reference>
<keyword evidence="8" id="KW-1185">Reference proteome</keyword>
<dbReference type="PRINTS" id="PR00039">
    <property type="entry name" value="HTHLYSR"/>
</dbReference>
<dbReference type="CDD" id="cd05466">
    <property type="entry name" value="PBP2_LTTR_substrate"/>
    <property type="match status" value="1"/>
</dbReference>
<comment type="similarity">
    <text evidence="1">Belongs to the LysR transcriptional regulatory family.</text>
</comment>
<evidence type="ECO:0000259" key="6">
    <source>
        <dbReference type="PROSITE" id="PS50931"/>
    </source>
</evidence>
<evidence type="ECO:0000313" key="7">
    <source>
        <dbReference type="EMBL" id="EKT60804.1"/>
    </source>
</evidence>
<dbReference type="Gene3D" id="3.40.190.290">
    <property type="match status" value="1"/>
</dbReference>
<accession>K8WJT1</accession>
<dbReference type="GO" id="GO:0003700">
    <property type="term" value="F:DNA-binding transcription factor activity"/>
    <property type="evidence" value="ECO:0007669"/>
    <property type="project" value="InterPro"/>
</dbReference>
<dbReference type="GO" id="GO:0003677">
    <property type="term" value="F:DNA binding"/>
    <property type="evidence" value="ECO:0007669"/>
    <property type="project" value="UniProtKB-KW"/>
</dbReference>
<dbReference type="GO" id="GO:0032993">
    <property type="term" value="C:protein-DNA complex"/>
    <property type="evidence" value="ECO:0007669"/>
    <property type="project" value="TreeGrafter"/>
</dbReference>
<evidence type="ECO:0000256" key="1">
    <source>
        <dbReference type="ARBA" id="ARBA00009437"/>
    </source>
</evidence>
<dbReference type="AlphaFoldDB" id="K8WJT1"/>
<dbReference type="FunFam" id="1.10.10.10:FF:000001">
    <property type="entry name" value="LysR family transcriptional regulator"/>
    <property type="match status" value="1"/>
</dbReference>
<keyword evidence="3" id="KW-0238">DNA-binding</keyword>
<comment type="caution">
    <text evidence="7">The sequence shown here is derived from an EMBL/GenBank/DDBJ whole genome shotgun (WGS) entry which is preliminary data.</text>
</comment>
<dbReference type="InterPro" id="IPR005119">
    <property type="entry name" value="LysR_subst-bd"/>
</dbReference>
<dbReference type="InterPro" id="IPR036390">
    <property type="entry name" value="WH_DNA-bd_sf"/>
</dbReference>
<feature type="domain" description="HTH lysR-type" evidence="6">
    <location>
        <begin position="1"/>
        <end position="58"/>
    </location>
</feature>
<dbReference type="PROSITE" id="PS50931">
    <property type="entry name" value="HTH_LYSR"/>
    <property type="match status" value="1"/>
</dbReference>
<gene>
    <name evidence="7" type="ORF">OOA_12238</name>
</gene>
<keyword evidence="4" id="KW-0010">Activator</keyword>
<dbReference type="Proteomes" id="UP000009336">
    <property type="component" value="Unassembled WGS sequence"/>
</dbReference>
<sequence length="272" mass="30373">MDCRQLNAFIAVFEERNITAAARRLFLTQPALSSTIKMLEESLGTALFKRLPRGVEVTEDARILYPHAQRMVAEMEALTHSFKRERHRQSLQVGIEHDIANSQISHFLQQIHDPEFNLLISLESGCKGDLRLGCEELRCEDELFLPLNIEPFVLAIPADHSLAQRETITAADLHSVCWVMCPELSWHQRFLPIYGASAHSPAANTGSFSLALNLVSQGLGVAIVPESLALEHTQIVIRSLLDHGLSRRIGICYAVQSLSSPAVEQLLQHLIE</sequence>
<dbReference type="SUPFAM" id="SSF53850">
    <property type="entry name" value="Periplasmic binding protein-like II"/>
    <property type="match status" value="1"/>
</dbReference>